<evidence type="ECO:0000313" key="2">
    <source>
        <dbReference type="Proteomes" id="UP001165090"/>
    </source>
</evidence>
<organism evidence="1 2">
    <name type="scientific">Volvox africanus</name>
    <dbReference type="NCBI Taxonomy" id="51714"/>
    <lineage>
        <taxon>Eukaryota</taxon>
        <taxon>Viridiplantae</taxon>
        <taxon>Chlorophyta</taxon>
        <taxon>core chlorophytes</taxon>
        <taxon>Chlorophyceae</taxon>
        <taxon>CS clade</taxon>
        <taxon>Chlamydomonadales</taxon>
        <taxon>Volvocaceae</taxon>
        <taxon>Volvox</taxon>
    </lineage>
</organism>
<dbReference type="Proteomes" id="UP001165090">
    <property type="component" value="Unassembled WGS sequence"/>
</dbReference>
<reference evidence="1 2" key="1">
    <citation type="journal article" date="2023" name="IScience">
        <title>Expanded male sex-determining region conserved during the evolution of homothallism in the green alga Volvox.</title>
        <authorList>
            <person name="Yamamoto K."/>
            <person name="Matsuzaki R."/>
            <person name="Mahakham W."/>
            <person name="Heman W."/>
            <person name="Sekimoto H."/>
            <person name="Kawachi M."/>
            <person name="Minakuchi Y."/>
            <person name="Toyoda A."/>
            <person name="Nozaki H."/>
        </authorList>
    </citation>
    <scope>NUCLEOTIDE SEQUENCE [LARGE SCALE GENOMIC DNA]</scope>
    <source>
        <strain evidence="1 2">NIES-4468</strain>
    </source>
</reference>
<dbReference type="EMBL" id="BSDZ01000079">
    <property type="protein sequence ID" value="GLI68213.1"/>
    <property type="molecule type" value="Genomic_DNA"/>
</dbReference>
<evidence type="ECO:0000313" key="1">
    <source>
        <dbReference type="EMBL" id="GLI68213.1"/>
    </source>
</evidence>
<accession>A0ABQ5SFI4</accession>
<gene>
    <name evidence="1" type="ORF">VaNZ11_012557</name>
</gene>
<name>A0ABQ5SFI4_9CHLO</name>
<comment type="caution">
    <text evidence="1">The sequence shown here is derived from an EMBL/GenBank/DDBJ whole genome shotgun (WGS) entry which is preliminary data.</text>
</comment>
<protein>
    <submittedName>
        <fullName evidence="1">Uncharacterized protein</fullName>
    </submittedName>
</protein>
<sequence>MELELCRQVHFSRSRLQSDALRPQSCGVAAGAPWRGQVWPSFYHAFIATVLVIHVLPTHQHNIKVQKHPVSISRGLCGFQLLQPPFPAILGPAGIVNGEIVDSRHHCSGGNNCQAPRGRATEVES</sequence>
<proteinExistence type="predicted"/>
<keyword evidence="2" id="KW-1185">Reference proteome</keyword>